<dbReference type="InterPro" id="IPR036595">
    <property type="entry name" value="A-macroglobulin_rcpt-bd_sf"/>
</dbReference>
<dbReference type="InterPro" id="IPR001134">
    <property type="entry name" value="Netrin_domain"/>
</dbReference>
<name>A0A3Q2SYG7_FUNHE</name>
<dbReference type="SMART" id="SM00643">
    <property type="entry name" value="C345C"/>
    <property type="match status" value="1"/>
</dbReference>
<dbReference type="InterPro" id="IPR013783">
    <property type="entry name" value="Ig-like_fold"/>
</dbReference>
<dbReference type="Pfam" id="PF17789">
    <property type="entry name" value="MG4"/>
    <property type="match status" value="1"/>
</dbReference>
<dbReference type="Pfam" id="PF01821">
    <property type="entry name" value="ANATO"/>
    <property type="match status" value="1"/>
</dbReference>
<dbReference type="InterPro" id="IPR008930">
    <property type="entry name" value="Terpenoid_cyclase/PrenylTrfase"/>
</dbReference>
<dbReference type="Gene3D" id="2.60.40.10">
    <property type="entry name" value="Immunoglobulins"/>
    <property type="match status" value="2"/>
</dbReference>
<evidence type="ECO:0000256" key="2">
    <source>
        <dbReference type="ARBA" id="ARBA00022525"/>
    </source>
</evidence>
<dbReference type="CDD" id="cd02896">
    <property type="entry name" value="complement_C3_C4_C5"/>
    <property type="match status" value="1"/>
</dbReference>
<dbReference type="PROSITE" id="PS01178">
    <property type="entry name" value="ANAPHYLATOXIN_2"/>
    <property type="match status" value="1"/>
</dbReference>
<protein>
    <submittedName>
        <fullName evidence="6">Complement C3</fullName>
    </submittedName>
</protein>
<dbReference type="GeneTree" id="ENSGT00940000154063"/>
<dbReference type="InterPro" id="IPR000020">
    <property type="entry name" value="Anaphylatoxin/fibulin"/>
</dbReference>
<dbReference type="Pfam" id="PF07677">
    <property type="entry name" value="A2M_recep"/>
    <property type="match status" value="1"/>
</dbReference>
<keyword evidence="3" id="KW-1015">Disulfide bond</keyword>
<evidence type="ECO:0000313" key="6">
    <source>
        <dbReference type="Ensembl" id="ENSFHEP00000005833.1"/>
    </source>
</evidence>
<dbReference type="SMART" id="SM00104">
    <property type="entry name" value="ANATO"/>
    <property type="match status" value="1"/>
</dbReference>
<dbReference type="GO" id="GO:0005615">
    <property type="term" value="C:extracellular space"/>
    <property type="evidence" value="ECO:0007669"/>
    <property type="project" value="InterPro"/>
</dbReference>
<dbReference type="Proteomes" id="UP000265000">
    <property type="component" value="Unplaced"/>
</dbReference>
<dbReference type="InterPro" id="IPR001599">
    <property type="entry name" value="Macroglobln_a2"/>
</dbReference>
<dbReference type="InterPro" id="IPR040839">
    <property type="entry name" value="MG4"/>
</dbReference>
<dbReference type="Gene3D" id="2.60.40.690">
    <property type="entry name" value="Alpha-macroglobulin, receptor-binding domain"/>
    <property type="match status" value="1"/>
</dbReference>
<feature type="domain" description="NTR" evidence="5">
    <location>
        <begin position="1434"/>
        <end position="1582"/>
    </location>
</feature>
<dbReference type="InterPro" id="IPR011625">
    <property type="entry name" value="A2M_N_BRD"/>
</dbReference>
<dbReference type="InterPro" id="IPR018081">
    <property type="entry name" value="Anaphylatoxin_comp_syst"/>
</dbReference>
<dbReference type="CDD" id="cd00017">
    <property type="entry name" value="ANATO"/>
    <property type="match status" value="1"/>
</dbReference>
<dbReference type="PANTHER" id="PTHR11412:SF81">
    <property type="entry name" value="COMPLEMENT C3"/>
    <property type="match status" value="1"/>
</dbReference>
<dbReference type="PANTHER" id="PTHR11412">
    <property type="entry name" value="MACROGLOBULIN / COMPLEMENT"/>
    <property type="match status" value="1"/>
</dbReference>
<accession>A0A3Q2SYG7</accession>
<evidence type="ECO:0000259" key="4">
    <source>
        <dbReference type="PROSITE" id="PS01178"/>
    </source>
</evidence>
<dbReference type="InterPro" id="IPR048848">
    <property type="entry name" value="C3_CUB2"/>
</dbReference>
<dbReference type="InterPro" id="IPR041555">
    <property type="entry name" value="MG3"/>
</dbReference>
<dbReference type="InterPro" id="IPR050473">
    <property type="entry name" value="A2M/Complement_sys"/>
</dbReference>
<reference evidence="6" key="1">
    <citation type="submission" date="2025-08" db="UniProtKB">
        <authorList>
            <consortium name="Ensembl"/>
        </authorList>
    </citation>
    <scope>IDENTIFICATION</scope>
</reference>
<dbReference type="Gene3D" id="1.50.10.20">
    <property type="match status" value="1"/>
</dbReference>
<dbReference type="Pfam" id="PF01759">
    <property type="entry name" value="NTR"/>
    <property type="match status" value="1"/>
</dbReference>
<dbReference type="PROSITE" id="PS50189">
    <property type="entry name" value="NTR"/>
    <property type="match status" value="1"/>
</dbReference>
<dbReference type="Pfam" id="PF21308">
    <property type="entry name" value="C3_CUB2"/>
    <property type="match status" value="1"/>
</dbReference>
<comment type="subcellular location">
    <subcellularLocation>
        <location evidence="1">Secreted</location>
    </subcellularLocation>
</comment>
<evidence type="ECO:0000256" key="1">
    <source>
        <dbReference type="ARBA" id="ARBA00004613"/>
    </source>
</evidence>
<dbReference type="Gene3D" id="2.60.120.1540">
    <property type="match status" value="1"/>
</dbReference>
<organism evidence="6 7">
    <name type="scientific">Fundulus heteroclitus</name>
    <name type="common">Killifish</name>
    <name type="synonym">Mummichog</name>
    <dbReference type="NCBI Taxonomy" id="8078"/>
    <lineage>
        <taxon>Eukaryota</taxon>
        <taxon>Metazoa</taxon>
        <taxon>Chordata</taxon>
        <taxon>Craniata</taxon>
        <taxon>Vertebrata</taxon>
        <taxon>Euteleostomi</taxon>
        <taxon>Actinopterygii</taxon>
        <taxon>Neopterygii</taxon>
        <taxon>Teleostei</taxon>
        <taxon>Neoteleostei</taxon>
        <taxon>Acanthomorphata</taxon>
        <taxon>Ovalentaria</taxon>
        <taxon>Atherinomorphae</taxon>
        <taxon>Cyprinodontiformes</taxon>
        <taxon>Fundulidae</taxon>
        <taxon>Fundulus</taxon>
    </lineage>
</organism>
<dbReference type="InterPro" id="IPR008993">
    <property type="entry name" value="TIMP-like_OB-fold"/>
</dbReference>
<keyword evidence="2" id="KW-0964">Secreted</keyword>
<dbReference type="SUPFAM" id="SSF49410">
    <property type="entry name" value="Alpha-macroglobulin receptor domain"/>
    <property type="match status" value="1"/>
</dbReference>
<dbReference type="Pfam" id="PF00207">
    <property type="entry name" value="A2M"/>
    <property type="match status" value="1"/>
</dbReference>
<dbReference type="FunFam" id="2.60.40.1940:FF:000001">
    <property type="entry name" value="Complement component C3"/>
    <property type="match status" value="1"/>
</dbReference>
<dbReference type="InterPro" id="IPR041425">
    <property type="entry name" value="C3/4/5_MG1"/>
</dbReference>
<dbReference type="InterPro" id="IPR018933">
    <property type="entry name" value="Netrin_module_non-TIMP"/>
</dbReference>
<dbReference type="Gene3D" id="1.20.91.20">
    <property type="entry name" value="Anaphylotoxins (complement system)"/>
    <property type="match status" value="1"/>
</dbReference>
<feature type="domain" description="Anaphylatoxin-like" evidence="4">
    <location>
        <begin position="647"/>
        <end position="682"/>
    </location>
</feature>
<dbReference type="SUPFAM" id="SSF48239">
    <property type="entry name" value="Terpenoid cyclases/Protein prenyltransferases"/>
    <property type="match status" value="1"/>
</dbReference>
<dbReference type="SUPFAM" id="SSF50242">
    <property type="entry name" value="TIMP-like"/>
    <property type="match status" value="1"/>
</dbReference>
<dbReference type="Pfam" id="PF17791">
    <property type="entry name" value="MG3"/>
    <property type="match status" value="1"/>
</dbReference>
<dbReference type="Gene3D" id="2.60.40.1930">
    <property type="match status" value="3"/>
</dbReference>
<dbReference type="PROSITE" id="PS01177">
    <property type="entry name" value="ANAPHYLATOXIN_1"/>
    <property type="match status" value="1"/>
</dbReference>
<dbReference type="SUPFAM" id="SSF47686">
    <property type="entry name" value="Anaphylotoxins (complement system)"/>
    <property type="match status" value="1"/>
</dbReference>
<dbReference type="GO" id="GO:0004866">
    <property type="term" value="F:endopeptidase inhibitor activity"/>
    <property type="evidence" value="ECO:0007669"/>
    <property type="project" value="InterPro"/>
</dbReference>
<keyword evidence="7" id="KW-1185">Reference proteome</keyword>
<dbReference type="SMART" id="SM01359">
    <property type="entry name" value="A2M_N_2"/>
    <property type="match status" value="1"/>
</dbReference>
<evidence type="ECO:0000256" key="3">
    <source>
        <dbReference type="ARBA" id="ARBA00023157"/>
    </source>
</evidence>
<sequence>MCPLLTLSTCPSNGLCTSLVFRSLTLSHHTSVLSAPNLLRVETAENIFVEVQDSVQEDAIPLQIKVMDYPTKVKMLAETSVILSKENNFQDFGKIQIKAIDFSKDPNKKQYVYLQAQFPNKLLEKIVLVSFQSGYIFIQTDKGIYNPNSNVMYRIFAVSPGMEPQNDILLDTEIVVKCFIFGVWKVLAKFRTNPHLSFTAEFEVKEYALPSFGVNLTPGSSFFYVNSIDLAVNIKATYNFGEAVDGTAYVLFGVVHEYHKKGFPNSLQTVKILRGEGVAKLTREHITQAFPNILDLVGSSIFVAVSVLTKNGAEMVETELKEIKIVTSPYTIFFKKTSKFFKPGTPLDVVAEVVYPDNSPAQGVTVVVNPGNMEEVTGANGVARFTVNTLESSQTLTILAQTKDPQLTAQGQASASMTAHPYKSKSNSYLHVYVDSAEVELGKTIKVNIFLSRQEREQKDITYLILSRGQMVKHGRYRTTGQGLFSLRLSVTKEMLPSFRIVAYYHPNSEEVVADSVWVDVKESCMGSLSLESVRPAASYENRMGFRLKVTGDPEATVGLVAIDTSVSHLNRKYRLTQRKIWDMVEEYNTACTAGGGKDSMNVFYDAGLLFETSTIPGTPYRTDFKCPTSSRRKRAISLRYNELQSCCLDGMRNVSDQHSCERRRRHVVGSPACAEAFMHCCKNMKQQAGMKGETQLLHRSKRRAQGTNLISIRTRFPESWLWSDKKISACPGNKPDCSSTSYETTVILPDTMTTWQLTGIALSSTHGICVSDPLEVTVRKTFFIDLRLPYSVVHGEPLEIKAVIYNYSPYPITVYLDLMETNDVCSAAYRSLSYRQEIQVGPQTILPVPFVIMPMKDGHVNVEIKAAVKDSALSDGVRKELRVLLDIFCYMDASHKILPLSLDGQQVVMINSEILPSDVVPNTPMKTFIFLTGGEKMIPLQENIISGTTMSGFFQNPVGSAETTMIITTLPVVATMYLDKTDQWETVGLEKRDEALQLIRNGYLRELMHMKKDGSFAAFPNIPSSTWLTAYVVKVFTMISNMVPTEKKHICDAVKFLILATQQSSGMFREVGRMFHGDVAGTDSDASTTAFCLIAIQEAHATCSIPQSIDRAAGYLEQRLSTLTNPYAVAMTSYALATENKLNKEILFKFAAPDRSHWPVPKGSLYTLEATGYALLALVKAIEEAHPVVRWLSKQPNLTGGFGSTQATIIMYQAIAQYWISVQDIDYGMNVEILIPDRSRPERYRLTKENQHITRTSKVEGINKDIKVMATGTGEAILRMVSLYYTVPKEPESQCETFDMSVQLIPEGEKIYMLRIQVLFKHRDRDASLSILDIDLPAGFTFNKPDLDALSTGRSRLISKYNSTTFLSEKGSLILYLDKISHTRQEEISFRIHQEMKMGILQPAAVKVYEYYNYKPCVKFYSPETVASVSKLCINDHCACAEVLLLMPKQSCKQANNFCVSSVYKVRVDNLMDSTSADVYTLQILEVIKEGNIDLGAQGKQRKFLGKKTCKDALDLQTGKTYLIMGSSRDINKDEQNLSYWYVFGSDTWIEYWPLDTECQTHQPACSDLEDTVAQIIMFGCALR</sequence>
<dbReference type="InterPro" id="IPR011626">
    <property type="entry name" value="Alpha-macroglobulin_TED"/>
</dbReference>
<dbReference type="Gene3D" id="2.60.40.1940">
    <property type="match status" value="1"/>
</dbReference>
<dbReference type="InterPro" id="IPR009048">
    <property type="entry name" value="A-macroglobulin_rcpt-bd"/>
</dbReference>
<dbReference type="Gene3D" id="2.40.50.120">
    <property type="match status" value="1"/>
</dbReference>
<dbReference type="FunFam" id="2.60.40.10:FF:000155">
    <property type="entry name" value="complement C3 isoform X1"/>
    <property type="match status" value="1"/>
</dbReference>
<evidence type="ECO:0000259" key="5">
    <source>
        <dbReference type="PROSITE" id="PS50189"/>
    </source>
</evidence>
<evidence type="ECO:0000313" key="7">
    <source>
        <dbReference type="Proteomes" id="UP000265000"/>
    </source>
</evidence>
<dbReference type="Gene3D" id="6.20.50.160">
    <property type="match status" value="1"/>
</dbReference>
<dbReference type="STRING" id="8078.ENSFHEP00000005833"/>
<dbReference type="Pfam" id="PF17790">
    <property type="entry name" value="MG1"/>
    <property type="match status" value="1"/>
</dbReference>
<dbReference type="Pfam" id="PF07678">
    <property type="entry name" value="TED_complement"/>
    <property type="match status" value="1"/>
</dbReference>
<dbReference type="SMART" id="SM01360">
    <property type="entry name" value="A2M"/>
    <property type="match status" value="1"/>
</dbReference>
<dbReference type="Gene3D" id="2.20.130.20">
    <property type="match status" value="1"/>
</dbReference>
<dbReference type="SMART" id="SM01361">
    <property type="entry name" value="A2M_recep"/>
    <property type="match status" value="1"/>
</dbReference>
<proteinExistence type="predicted"/>
<dbReference type="Pfam" id="PF07703">
    <property type="entry name" value="A2M_BRD"/>
    <property type="match status" value="1"/>
</dbReference>
<dbReference type="Ensembl" id="ENSFHET00000006518.1">
    <property type="protein sequence ID" value="ENSFHEP00000005833.1"/>
    <property type="gene ID" value="ENSFHEG00000010384.1"/>
</dbReference>
<reference evidence="6" key="2">
    <citation type="submission" date="2025-09" db="UniProtKB">
        <authorList>
            <consortium name="Ensembl"/>
        </authorList>
    </citation>
    <scope>IDENTIFICATION</scope>
</reference>